<evidence type="ECO:0000256" key="2">
    <source>
        <dbReference type="ARBA" id="ARBA00022475"/>
    </source>
</evidence>
<dbReference type="AlphaFoldDB" id="A0A1I1LBS0"/>
<evidence type="ECO:0000256" key="3">
    <source>
        <dbReference type="ARBA" id="ARBA00022692"/>
    </source>
</evidence>
<evidence type="ECO:0000256" key="1">
    <source>
        <dbReference type="ARBA" id="ARBA00004651"/>
    </source>
</evidence>
<feature type="transmembrane region" description="Helical" evidence="6">
    <location>
        <begin position="103"/>
        <end position="123"/>
    </location>
</feature>
<evidence type="ECO:0000313" key="8">
    <source>
        <dbReference type="Proteomes" id="UP000199514"/>
    </source>
</evidence>
<evidence type="ECO:0000313" key="7">
    <source>
        <dbReference type="EMBL" id="SFC66980.1"/>
    </source>
</evidence>
<comment type="subcellular location">
    <subcellularLocation>
        <location evidence="1">Cell membrane</location>
        <topology evidence="1">Multi-pass membrane protein</topology>
    </subcellularLocation>
</comment>
<feature type="transmembrane region" description="Helical" evidence="6">
    <location>
        <begin position="163"/>
        <end position="187"/>
    </location>
</feature>
<feature type="transmembrane region" description="Helical" evidence="6">
    <location>
        <begin position="40"/>
        <end position="62"/>
    </location>
</feature>
<evidence type="ECO:0000256" key="6">
    <source>
        <dbReference type="SAM" id="Phobius"/>
    </source>
</evidence>
<feature type="transmembrane region" description="Helical" evidence="6">
    <location>
        <begin position="135"/>
        <end position="157"/>
    </location>
</feature>
<feature type="transmembrane region" description="Helical" evidence="6">
    <location>
        <begin position="207"/>
        <end position="232"/>
    </location>
</feature>
<dbReference type="PANTHER" id="PTHR30250">
    <property type="entry name" value="PST FAMILY PREDICTED COLANIC ACID TRANSPORTER"/>
    <property type="match status" value="1"/>
</dbReference>
<evidence type="ECO:0008006" key="9">
    <source>
        <dbReference type="Google" id="ProtNLM"/>
    </source>
</evidence>
<feature type="transmembrane region" description="Helical" evidence="6">
    <location>
        <begin position="372"/>
        <end position="394"/>
    </location>
</feature>
<dbReference type="RefSeq" id="WP_091513666.1">
    <property type="nucleotide sequence ID" value="NZ_FOLE01000008.1"/>
</dbReference>
<dbReference type="STRING" id="927664.SAMN05421780_10817"/>
<dbReference type="Proteomes" id="UP000199514">
    <property type="component" value="Unassembled WGS sequence"/>
</dbReference>
<name>A0A1I1LBS0_9BACT</name>
<proteinExistence type="predicted"/>
<protein>
    <recommendedName>
        <fullName evidence="9">Membrane protein involved in the export of O-antigen and teichoic acid</fullName>
    </recommendedName>
</protein>
<feature type="transmembrane region" description="Helical" evidence="6">
    <location>
        <begin position="277"/>
        <end position="299"/>
    </location>
</feature>
<dbReference type="EMBL" id="FOLE01000008">
    <property type="protein sequence ID" value="SFC66980.1"/>
    <property type="molecule type" value="Genomic_DNA"/>
</dbReference>
<dbReference type="GO" id="GO:0005886">
    <property type="term" value="C:plasma membrane"/>
    <property type="evidence" value="ECO:0007669"/>
    <property type="project" value="UniProtKB-SubCell"/>
</dbReference>
<sequence length="409" mass="45386">MKSSNPKILILADQAVFSGTNFLLTILLARTLDVAAFGRYSAVVLAMYLIVSVLNAIVVQVVQVQAAAQKDSRAYISFSFWLQTVVLSGILLVGGLVYRFLPLSLSLWTVLPLIWGFVMHDYFRKTLIALGRTTQVLTIDILAAVAQIGALVALFWLKGSLNLYLLLMGVAYVLPFVYGVFVLRPLLWSLRGQWSGFAALHFTEGKWLLGSALVQWWAGNLFVVASGIYLGAQALGGLRLVQSLFGILNVLLQTFENYVLPTTATLLAKSRNDAAHYLVRTTQTAAILFVPVLLATAFFPKQIMQLVGGEVYMEYGFLLTGMACNYVLIYLAQPIRISIRVLLLNEYFFYGYVLTLIFALSSSDFLLSNYGLIGVLVGLLSSQLILIVFWQLTLNNKKGFFSWKSFISF</sequence>
<keyword evidence="4 6" id="KW-1133">Transmembrane helix</keyword>
<dbReference type="OrthoDB" id="582032at2"/>
<feature type="transmembrane region" description="Helical" evidence="6">
    <location>
        <begin position="7"/>
        <end position="28"/>
    </location>
</feature>
<keyword evidence="2" id="KW-1003">Cell membrane</keyword>
<evidence type="ECO:0000256" key="4">
    <source>
        <dbReference type="ARBA" id="ARBA00022989"/>
    </source>
</evidence>
<feature type="transmembrane region" description="Helical" evidence="6">
    <location>
        <begin position="74"/>
        <end position="97"/>
    </location>
</feature>
<keyword evidence="8" id="KW-1185">Reference proteome</keyword>
<feature type="transmembrane region" description="Helical" evidence="6">
    <location>
        <begin position="311"/>
        <end position="332"/>
    </location>
</feature>
<dbReference type="InterPro" id="IPR050833">
    <property type="entry name" value="Poly_Biosynth_Transport"/>
</dbReference>
<reference evidence="7 8" key="1">
    <citation type="submission" date="2016-10" db="EMBL/GenBank/DDBJ databases">
        <authorList>
            <person name="de Groot N.N."/>
        </authorList>
    </citation>
    <scope>NUCLEOTIDE SEQUENCE [LARGE SCALE GENOMIC DNA]</scope>
    <source>
        <strain evidence="7 8">DSM 6793</strain>
    </source>
</reference>
<gene>
    <name evidence="7" type="ORF">SAMN05421780_10817</name>
</gene>
<keyword evidence="3 6" id="KW-0812">Transmembrane</keyword>
<dbReference type="PANTHER" id="PTHR30250:SF11">
    <property type="entry name" value="O-ANTIGEN TRANSPORTER-RELATED"/>
    <property type="match status" value="1"/>
</dbReference>
<evidence type="ECO:0000256" key="5">
    <source>
        <dbReference type="ARBA" id="ARBA00023136"/>
    </source>
</evidence>
<accession>A0A1I1LBS0</accession>
<feature type="transmembrane region" description="Helical" evidence="6">
    <location>
        <begin position="339"/>
        <end position="360"/>
    </location>
</feature>
<keyword evidence="5 6" id="KW-0472">Membrane</keyword>
<organism evidence="7 8">
    <name type="scientific">Flexibacter flexilis DSM 6793</name>
    <dbReference type="NCBI Taxonomy" id="927664"/>
    <lineage>
        <taxon>Bacteria</taxon>
        <taxon>Pseudomonadati</taxon>
        <taxon>Bacteroidota</taxon>
        <taxon>Cytophagia</taxon>
        <taxon>Cytophagales</taxon>
        <taxon>Flexibacteraceae</taxon>
        <taxon>Flexibacter</taxon>
    </lineage>
</organism>